<evidence type="ECO:0000256" key="2">
    <source>
        <dbReference type="ARBA" id="ARBA00001946"/>
    </source>
</evidence>
<sequence>MSTILTAQNVYEAQRETLKLAWQSGKAGANRLLELATARFPGMALVGHLNFVHPNRVQVIGTNETAYLYEHITPEARQLALAELFGSPSSAIVIVANGQDVPDEMRRAADAASMPLFSSSLPSPRVIHDLQYYLARALAEREILHGVFMEVMGLGVFLTGESGVGKSELALELLSRGHRLIADDACEFFRIGPDGLQGRCPDMLCDFLEVRGLGILNIRAMFGETAVRHEKTLHLIVRLKDYTSNPQSGIDRLQAEQKTRAILGIEVAEVALFVAPGRNLAVLVEVATRGHILRRRGINALEDFIHRQSLAMKSP</sequence>
<evidence type="ECO:0000256" key="10">
    <source>
        <dbReference type="ARBA" id="ARBA00022840"/>
    </source>
</evidence>
<evidence type="ECO:0000256" key="13">
    <source>
        <dbReference type="ARBA" id="ARBA00047657"/>
    </source>
</evidence>
<evidence type="ECO:0000256" key="5">
    <source>
        <dbReference type="ARBA" id="ARBA00022527"/>
    </source>
</evidence>
<keyword evidence="11 14" id="KW-0460">Magnesium</keyword>
<dbReference type="InterPro" id="IPR003755">
    <property type="entry name" value="HPr(Ser)_kin/Pase"/>
</dbReference>
<evidence type="ECO:0000256" key="4">
    <source>
        <dbReference type="ARBA" id="ARBA00011643"/>
    </source>
</evidence>
<dbReference type="FunFam" id="3.40.50.300:FF:000174">
    <property type="entry name" value="HPr kinase/phosphorylase"/>
    <property type="match status" value="1"/>
</dbReference>
<dbReference type="GO" id="GO:0000155">
    <property type="term" value="F:phosphorelay sensor kinase activity"/>
    <property type="evidence" value="ECO:0007669"/>
    <property type="project" value="InterPro"/>
</dbReference>
<feature type="active site" evidence="14">
    <location>
        <position position="145"/>
    </location>
</feature>
<comment type="miscellaneous">
    <text evidence="14">Both phosphorylation and phosphorolysis are carried out by the same active site and suggest a common mechanism for both reactions.</text>
</comment>
<dbReference type="OrthoDB" id="9778803at2"/>
<dbReference type="PANTHER" id="PTHR30305">
    <property type="entry name" value="PROTEIN YJDM-RELATED"/>
    <property type="match status" value="1"/>
</dbReference>
<dbReference type="PANTHER" id="PTHR30305:SF1">
    <property type="entry name" value="HPR KINASE_PHOSPHORYLASE"/>
    <property type="match status" value="1"/>
</dbReference>
<dbReference type="NCBIfam" id="TIGR00679">
    <property type="entry name" value="hpr-ser"/>
    <property type="match status" value="1"/>
</dbReference>
<proteinExistence type="inferred from homology"/>
<evidence type="ECO:0000256" key="9">
    <source>
        <dbReference type="ARBA" id="ARBA00022777"/>
    </source>
</evidence>
<feature type="domain" description="HPr(Ser) kinase/phosphorylase N-terminal" evidence="15">
    <location>
        <begin position="8"/>
        <end position="134"/>
    </location>
</feature>
<evidence type="ECO:0000259" key="15">
    <source>
        <dbReference type="Pfam" id="PF02603"/>
    </source>
</evidence>
<dbReference type="InterPro" id="IPR011126">
    <property type="entry name" value="Hpr_kin/Pase_Hpr_N"/>
</dbReference>
<gene>
    <name evidence="14" type="primary">hprK</name>
    <name evidence="17" type="ORF">C4900_13215</name>
</gene>
<comment type="caution">
    <text evidence="17">The sequence shown here is derived from an EMBL/GenBank/DDBJ whole genome shotgun (WGS) entry which is preliminary data.</text>
</comment>
<feature type="binding site" evidence="14">
    <location>
        <position position="209"/>
    </location>
    <ligand>
        <name>Mg(2+)</name>
        <dbReference type="ChEBI" id="CHEBI:18420"/>
    </ligand>
</feature>
<dbReference type="Gene3D" id="3.40.1390.20">
    <property type="entry name" value="HprK N-terminal domain-like"/>
    <property type="match status" value="1"/>
</dbReference>
<feature type="domain" description="HPr kinase/phosphorylase C-terminal" evidence="16">
    <location>
        <begin position="137"/>
        <end position="307"/>
    </location>
</feature>
<dbReference type="STRING" id="163359.A9R16_03750"/>
<dbReference type="InterPro" id="IPR028979">
    <property type="entry name" value="Ser_kin/Pase_Hpr-like_N_sf"/>
</dbReference>
<comment type="catalytic activity">
    <reaction evidence="1 14">
        <text>[HPr protein]-L-serine + ATP = [HPr protein]-O-phospho-L-serine + ADP + H(+)</text>
        <dbReference type="Rhea" id="RHEA:46600"/>
        <dbReference type="Rhea" id="RHEA-COMP:11602"/>
        <dbReference type="Rhea" id="RHEA-COMP:11603"/>
        <dbReference type="ChEBI" id="CHEBI:15378"/>
        <dbReference type="ChEBI" id="CHEBI:29999"/>
        <dbReference type="ChEBI" id="CHEBI:30616"/>
        <dbReference type="ChEBI" id="CHEBI:83421"/>
        <dbReference type="ChEBI" id="CHEBI:456216"/>
    </reaction>
</comment>
<keyword evidence="7 14" id="KW-0479">Metal-binding</keyword>
<feature type="binding site" evidence="14">
    <location>
        <position position="167"/>
    </location>
    <ligand>
        <name>Mg(2+)</name>
        <dbReference type="ChEBI" id="CHEBI:18420"/>
    </ligand>
</feature>
<feature type="active site" evidence="14">
    <location>
        <position position="166"/>
    </location>
</feature>
<evidence type="ECO:0000256" key="1">
    <source>
        <dbReference type="ARBA" id="ARBA00001120"/>
    </source>
</evidence>
<evidence type="ECO:0000313" key="18">
    <source>
        <dbReference type="Proteomes" id="UP000253250"/>
    </source>
</evidence>
<keyword evidence="18" id="KW-1185">Reference proteome</keyword>
<feature type="region of interest" description="Important for the catalytic mechanism of dephosphorylation" evidence="14">
    <location>
        <begin position="273"/>
        <end position="278"/>
    </location>
</feature>
<dbReference type="GO" id="GO:0005524">
    <property type="term" value="F:ATP binding"/>
    <property type="evidence" value="ECO:0007669"/>
    <property type="project" value="UniProtKB-UniRule"/>
</dbReference>
<dbReference type="Proteomes" id="UP000253250">
    <property type="component" value="Unassembled WGS sequence"/>
</dbReference>
<feature type="region of interest" description="Important for the catalytic mechanism of both phosphorylation and dephosphorylation" evidence="14">
    <location>
        <begin position="208"/>
        <end position="217"/>
    </location>
</feature>
<keyword evidence="6 14" id="KW-0808">Transferase</keyword>
<keyword evidence="5 14" id="KW-0723">Serine/threonine-protein kinase</keyword>
<dbReference type="HAMAP" id="MF_01249">
    <property type="entry name" value="HPr_kinase"/>
    <property type="match status" value="1"/>
</dbReference>
<dbReference type="InterPro" id="IPR027417">
    <property type="entry name" value="P-loop_NTPase"/>
</dbReference>
<evidence type="ECO:0000256" key="11">
    <source>
        <dbReference type="ARBA" id="ARBA00022842"/>
    </source>
</evidence>
<dbReference type="SUPFAM" id="SSF53795">
    <property type="entry name" value="PEP carboxykinase-like"/>
    <property type="match status" value="1"/>
</dbReference>
<evidence type="ECO:0000256" key="14">
    <source>
        <dbReference type="HAMAP-Rule" id="MF_01249"/>
    </source>
</evidence>
<reference evidence="17 18" key="1">
    <citation type="submission" date="2018-02" db="EMBL/GenBank/DDBJ databases">
        <title>Insights into the biology of acidophilic members of the Acidiferrobacteraceae family derived from comparative genomic analyses.</title>
        <authorList>
            <person name="Issotta F."/>
            <person name="Thyssen C."/>
            <person name="Mena C."/>
            <person name="Moya A."/>
            <person name="Bellenberg S."/>
            <person name="Sproer C."/>
            <person name="Covarrubias P.C."/>
            <person name="Sand W."/>
            <person name="Quatrini R."/>
            <person name="Vera M."/>
        </authorList>
    </citation>
    <scope>NUCLEOTIDE SEQUENCE [LARGE SCALE GENOMIC DNA]</scope>
    <source>
        <strain evidence="18">m-1</strain>
    </source>
</reference>
<dbReference type="GO" id="GO:0000287">
    <property type="term" value="F:magnesium ion binding"/>
    <property type="evidence" value="ECO:0007669"/>
    <property type="project" value="UniProtKB-UniRule"/>
</dbReference>
<dbReference type="GO" id="GO:0004674">
    <property type="term" value="F:protein serine/threonine kinase activity"/>
    <property type="evidence" value="ECO:0007669"/>
    <property type="project" value="UniProtKB-KW"/>
</dbReference>
<comment type="cofactor">
    <cofactor evidence="2 14">
        <name>Mg(2+)</name>
        <dbReference type="ChEBI" id="CHEBI:18420"/>
    </cofactor>
</comment>
<comment type="function">
    <text evidence="14">Catalyzes the ATP- as well as the pyrophosphate-dependent phosphorylation of a specific serine residue in HPr, a phosphocarrier protein of the phosphoenolpyruvate-dependent sugar phosphotransferase system (PTS). HprK/P also catalyzes the pyrophosphate-producing, inorganic phosphate-dependent dephosphorylation (phosphorolysis) of seryl-phosphorylated HPr (P-Ser-HPr).</text>
</comment>
<keyword evidence="10 14" id="KW-0067">ATP-binding</keyword>
<keyword evidence="9 14" id="KW-0418">Kinase</keyword>
<feature type="active site" description="Proton acceptor; for phosphorylation activity. Proton donor; for dephosphorylation activity" evidence="14">
    <location>
        <position position="184"/>
    </location>
</feature>
<dbReference type="EC" id="2.7.4.-" evidence="14"/>
<keyword evidence="12 14" id="KW-0511">Multifunctional enzyme</keyword>
<protein>
    <recommendedName>
        <fullName evidence="14">HPr kinase/phosphorylase</fullName>
        <shortName evidence="14">HPrK/P</shortName>
        <ecNumber evidence="14">2.7.11.-</ecNumber>
        <ecNumber evidence="14">2.7.4.-</ecNumber>
    </recommendedName>
    <alternativeName>
        <fullName evidence="14">HPr(Ser) kinase/phosphorylase</fullName>
    </alternativeName>
</protein>
<dbReference type="SUPFAM" id="SSF75138">
    <property type="entry name" value="HprK N-terminal domain-like"/>
    <property type="match status" value="1"/>
</dbReference>
<dbReference type="AlphaFoldDB" id="A0A1C2FXY8"/>
<dbReference type="EMBL" id="PSYR01000002">
    <property type="protein sequence ID" value="RCN56721.1"/>
    <property type="molecule type" value="Genomic_DNA"/>
</dbReference>
<dbReference type="EC" id="2.7.11.-" evidence="14"/>
<dbReference type="InterPro" id="IPR025662">
    <property type="entry name" value="Sigma_54_int_dom_ATP-bd_1"/>
</dbReference>
<dbReference type="GO" id="GO:0006109">
    <property type="term" value="P:regulation of carbohydrate metabolic process"/>
    <property type="evidence" value="ECO:0007669"/>
    <property type="project" value="UniProtKB-UniRule"/>
</dbReference>
<evidence type="ECO:0000256" key="8">
    <source>
        <dbReference type="ARBA" id="ARBA00022741"/>
    </source>
</evidence>
<feature type="active site" evidence="14">
    <location>
        <position position="252"/>
    </location>
</feature>
<comment type="domain">
    <text evidence="14">The Walker A ATP-binding motif also binds Pi and PPi.</text>
</comment>
<evidence type="ECO:0000256" key="7">
    <source>
        <dbReference type="ARBA" id="ARBA00022723"/>
    </source>
</evidence>
<evidence type="ECO:0000256" key="6">
    <source>
        <dbReference type="ARBA" id="ARBA00022679"/>
    </source>
</evidence>
<comment type="subunit">
    <text evidence="4 14">Homohexamer.</text>
</comment>
<organism evidence="17 18">
    <name type="scientific">Acidiferrobacter thiooxydans</name>
    <dbReference type="NCBI Taxonomy" id="163359"/>
    <lineage>
        <taxon>Bacteria</taxon>
        <taxon>Pseudomonadati</taxon>
        <taxon>Pseudomonadota</taxon>
        <taxon>Gammaproteobacteria</taxon>
        <taxon>Acidiferrobacterales</taxon>
        <taxon>Acidiferrobacteraceae</taxon>
        <taxon>Acidiferrobacter</taxon>
    </lineage>
</organism>
<feature type="binding site" evidence="14">
    <location>
        <begin position="160"/>
        <end position="167"/>
    </location>
    <ligand>
        <name>ATP</name>
        <dbReference type="ChEBI" id="CHEBI:30616"/>
    </ligand>
</feature>
<dbReference type="Pfam" id="PF07475">
    <property type="entry name" value="Hpr_kinase_C"/>
    <property type="match status" value="1"/>
</dbReference>
<dbReference type="RefSeq" id="WP_065971978.1">
    <property type="nucleotide sequence ID" value="NZ_CP080624.1"/>
</dbReference>
<dbReference type="GO" id="GO:0004712">
    <property type="term" value="F:protein serine/threonine/tyrosine kinase activity"/>
    <property type="evidence" value="ECO:0007669"/>
    <property type="project" value="UniProtKB-UniRule"/>
</dbReference>
<keyword evidence="8 14" id="KW-0547">Nucleotide-binding</keyword>
<dbReference type="Pfam" id="PF02603">
    <property type="entry name" value="Hpr_kinase_N"/>
    <property type="match status" value="1"/>
</dbReference>
<evidence type="ECO:0000259" key="16">
    <source>
        <dbReference type="Pfam" id="PF07475"/>
    </source>
</evidence>
<name>A0A1C2FXY8_9GAMM</name>
<comment type="catalytic activity">
    <reaction evidence="13 14">
        <text>[HPr protein]-O-phospho-L-serine + phosphate + H(+) = [HPr protein]-L-serine + diphosphate</text>
        <dbReference type="Rhea" id="RHEA:46604"/>
        <dbReference type="Rhea" id="RHEA-COMP:11602"/>
        <dbReference type="Rhea" id="RHEA-COMP:11603"/>
        <dbReference type="ChEBI" id="CHEBI:15378"/>
        <dbReference type="ChEBI" id="CHEBI:29999"/>
        <dbReference type="ChEBI" id="CHEBI:33019"/>
        <dbReference type="ChEBI" id="CHEBI:43474"/>
        <dbReference type="ChEBI" id="CHEBI:83421"/>
    </reaction>
</comment>
<dbReference type="PROSITE" id="PS00675">
    <property type="entry name" value="SIGMA54_INTERACT_1"/>
    <property type="match status" value="1"/>
</dbReference>
<comment type="similarity">
    <text evidence="3 14">Belongs to the HPrK/P family.</text>
</comment>
<accession>A0A1C2FXY8</accession>
<dbReference type="InterPro" id="IPR011104">
    <property type="entry name" value="Hpr_kin/Pase_C"/>
</dbReference>
<evidence type="ECO:0000256" key="3">
    <source>
        <dbReference type="ARBA" id="ARBA00006883"/>
    </source>
</evidence>
<dbReference type="CDD" id="cd01918">
    <property type="entry name" value="HprK_C"/>
    <property type="match status" value="1"/>
</dbReference>
<dbReference type="Gene3D" id="3.40.50.300">
    <property type="entry name" value="P-loop containing nucleotide triphosphate hydrolases"/>
    <property type="match status" value="1"/>
</dbReference>
<evidence type="ECO:0000256" key="12">
    <source>
        <dbReference type="ARBA" id="ARBA00023268"/>
    </source>
</evidence>
<evidence type="ECO:0000313" key="17">
    <source>
        <dbReference type="EMBL" id="RCN56721.1"/>
    </source>
</evidence>